<dbReference type="SMART" id="SM00331">
    <property type="entry name" value="PP2C_SIG"/>
    <property type="match status" value="1"/>
</dbReference>
<dbReference type="HOGENOM" id="CLU_034545_4_1_9"/>
<dbReference type="PANTHER" id="PTHR13832">
    <property type="entry name" value="PROTEIN PHOSPHATASE 2C"/>
    <property type="match status" value="1"/>
</dbReference>
<dbReference type="OrthoDB" id="9801841at2"/>
<keyword evidence="3" id="KW-1185">Reference proteome</keyword>
<protein>
    <recommendedName>
        <fullName evidence="1">PPM-type phosphatase domain-containing protein</fullName>
    </recommendedName>
</protein>
<dbReference type="GeneID" id="96998843"/>
<dbReference type="EMBL" id="AGEI01000021">
    <property type="protein sequence ID" value="EHR33911.1"/>
    <property type="molecule type" value="Genomic_DNA"/>
</dbReference>
<evidence type="ECO:0000259" key="1">
    <source>
        <dbReference type="PROSITE" id="PS51746"/>
    </source>
</evidence>
<dbReference type="RefSeq" id="WP_005398245.1">
    <property type="nucleotide sequence ID" value="NZ_JH601088.1"/>
</dbReference>
<dbReference type="GO" id="GO:0004722">
    <property type="term" value="F:protein serine/threonine phosphatase activity"/>
    <property type="evidence" value="ECO:0007669"/>
    <property type="project" value="InterPro"/>
</dbReference>
<dbReference type="NCBIfam" id="NF033484">
    <property type="entry name" value="Stp1_PP2C_phos"/>
    <property type="match status" value="1"/>
</dbReference>
<dbReference type="SMART" id="SM00332">
    <property type="entry name" value="PP2Cc"/>
    <property type="match status" value="1"/>
</dbReference>
<proteinExistence type="predicted"/>
<dbReference type="STRING" id="883114.HMPREF9709_00847"/>
<reference evidence="2 3" key="1">
    <citation type="submission" date="2012-01" db="EMBL/GenBank/DDBJ databases">
        <title>The Genome Sequence of Helcococcus kunzii ATCC 51366.</title>
        <authorList>
            <consortium name="The Broad Institute Genome Sequencing Platform"/>
            <person name="Earl A."/>
            <person name="Ward D."/>
            <person name="Feldgarden M."/>
            <person name="Gevers D."/>
            <person name="Huys G."/>
            <person name="Young S.K."/>
            <person name="Zeng Q."/>
            <person name="Gargeya S."/>
            <person name="Fitzgerald M."/>
            <person name="Haas B."/>
            <person name="Abouelleil A."/>
            <person name="Alvarado L."/>
            <person name="Arachchi H.M."/>
            <person name="Berlin A."/>
            <person name="Chapman S.B."/>
            <person name="Gearin G."/>
            <person name="Goldberg J."/>
            <person name="Griggs A."/>
            <person name="Gujja S."/>
            <person name="Hansen M."/>
            <person name="Heiman D."/>
            <person name="Howarth C."/>
            <person name="Larimer J."/>
            <person name="Lui A."/>
            <person name="MacDonald P.J.P."/>
            <person name="McCowen C."/>
            <person name="Montmayeur A."/>
            <person name="Murphy C."/>
            <person name="Neiman D."/>
            <person name="Pearson M."/>
            <person name="Priest M."/>
            <person name="Roberts A."/>
            <person name="Saif S."/>
            <person name="Shea T."/>
            <person name="Sisk P."/>
            <person name="Stolte C."/>
            <person name="Sykes S."/>
            <person name="Wortman J."/>
            <person name="Nusbaum C."/>
            <person name="Birren B."/>
        </authorList>
    </citation>
    <scope>NUCLEOTIDE SEQUENCE [LARGE SCALE GENOMIC DNA]</scope>
    <source>
        <strain evidence="2 3">ATCC 51366</strain>
    </source>
</reference>
<comment type="caution">
    <text evidence="2">The sequence shown here is derived from an EMBL/GenBank/DDBJ whole genome shotgun (WGS) entry which is preliminary data.</text>
</comment>
<name>H3NND6_9FIRM</name>
<organism evidence="2 3">
    <name type="scientific">Helcococcus kunzii ATCC 51366</name>
    <dbReference type="NCBI Taxonomy" id="883114"/>
    <lineage>
        <taxon>Bacteria</taxon>
        <taxon>Bacillati</taxon>
        <taxon>Bacillota</taxon>
        <taxon>Tissierellia</taxon>
        <taxon>Tissierellales</taxon>
        <taxon>Peptoniphilaceae</taxon>
        <taxon>Helcococcus</taxon>
    </lineage>
</organism>
<dbReference type="PANTHER" id="PTHR13832:SF827">
    <property type="entry name" value="PROTEIN PHOSPHATASE 1L"/>
    <property type="match status" value="1"/>
</dbReference>
<accession>H3NND6</accession>
<dbReference type="SUPFAM" id="SSF81606">
    <property type="entry name" value="PP2C-like"/>
    <property type="match status" value="1"/>
</dbReference>
<evidence type="ECO:0000313" key="3">
    <source>
        <dbReference type="Proteomes" id="UP000004191"/>
    </source>
</evidence>
<evidence type="ECO:0000313" key="2">
    <source>
        <dbReference type="EMBL" id="EHR33911.1"/>
    </source>
</evidence>
<dbReference type="Pfam" id="PF13672">
    <property type="entry name" value="PP2C_2"/>
    <property type="match status" value="1"/>
</dbReference>
<sequence>MKHYTTTDTGKIREKNEDNFINLIEDNFSLFIVADGIGGHNSGEIASHMAVKIVRDYIKDNFNKDEIFDLIIDATRKANEEILNRSKNNPDDAGMGTTIVIALIVDNILYYANVGDSRIYLFSNNVLKQITKDHSYVQELLDIGAISEEDAIFYPRNQITSALGTSVRYKIDLNKLELKNNDYVLLNTDGLTDLIEDHEIFNVVKNEYGLQETCEILQYMANATGGYDNITITLVKFEEQNEW</sequence>
<dbReference type="InterPro" id="IPR015655">
    <property type="entry name" value="PP2C"/>
</dbReference>
<dbReference type="Proteomes" id="UP000004191">
    <property type="component" value="Unassembled WGS sequence"/>
</dbReference>
<dbReference type="InterPro" id="IPR036457">
    <property type="entry name" value="PPM-type-like_dom_sf"/>
</dbReference>
<dbReference type="AlphaFoldDB" id="H3NND6"/>
<dbReference type="PATRIC" id="fig|883114.3.peg.837"/>
<dbReference type="Gene3D" id="3.60.40.10">
    <property type="entry name" value="PPM-type phosphatase domain"/>
    <property type="match status" value="1"/>
</dbReference>
<dbReference type="PROSITE" id="PS51746">
    <property type="entry name" value="PPM_2"/>
    <property type="match status" value="1"/>
</dbReference>
<gene>
    <name evidence="2" type="ORF">HMPREF9709_00847</name>
</gene>
<dbReference type="eggNOG" id="COG0631">
    <property type="taxonomic scope" value="Bacteria"/>
</dbReference>
<dbReference type="InterPro" id="IPR001932">
    <property type="entry name" value="PPM-type_phosphatase-like_dom"/>
</dbReference>
<dbReference type="CDD" id="cd00143">
    <property type="entry name" value="PP2Cc"/>
    <property type="match status" value="1"/>
</dbReference>
<feature type="domain" description="PPM-type phosphatase" evidence="1">
    <location>
        <begin position="2"/>
        <end position="237"/>
    </location>
</feature>